<dbReference type="SUPFAM" id="SSF50494">
    <property type="entry name" value="Trypsin-like serine proteases"/>
    <property type="match status" value="1"/>
</dbReference>
<dbReference type="PANTHER" id="PTHR24253">
    <property type="entry name" value="TRANSMEMBRANE PROTEASE SERINE"/>
    <property type="match status" value="1"/>
</dbReference>
<evidence type="ECO:0000256" key="8">
    <source>
        <dbReference type="ARBA" id="ARBA00038868"/>
    </source>
</evidence>
<dbReference type="InterPro" id="IPR001314">
    <property type="entry name" value="Peptidase_S1A"/>
</dbReference>
<evidence type="ECO:0000256" key="10">
    <source>
        <dbReference type="SAM" id="SignalP"/>
    </source>
</evidence>
<dbReference type="GO" id="GO:0016485">
    <property type="term" value="P:protein processing"/>
    <property type="evidence" value="ECO:0007669"/>
    <property type="project" value="UniProtKB-ARBA"/>
</dbReference>
<evidence type="ECO:0000259" key="11">
    <source>
        <dbReference type="PROSITE" id="PS50240"/>
    </source>
</evidence>
<evidence type="ECO:0000256" key="4">
    <source>
        <dbReference type="ARBA" id="ARBA00022801"/>
    </source>
</evidence>
<dbReference type="GO" id="GO:0005576">
    <property type="term" value="C:extracellular region"/>
    <property type="evidence" value="ECO:0007669"/>
    <property type="project" value="UniProtKB-SubCell"/>
</dbReference>
<feature type="domain" description="Peptidase S1" evidence="11">
    <location>
        <begin position="23"/>
        <end position="260"/>
    </location>
</feature>
<keyword evidence="3 9" id="KW-0645">Protease</keyword>
<evidence type="ECO:0000256" key="2">
    <source>
        <dbReference type="ARBA" id="ARBA00022525"/>
    </source>
</evidence>
<feature type="signal peptide" evidence="10">
    <location>
        <begin position="1"/>
        <end position="18"/>
    </location>
</feature>
<dbReference type="PANTHER" id="PTHR24253:SF183">
    <property type="entry name" value="PEPTIDASE S1 DOMAIN-CONTAINING PROTEIN"/>
    <property type="match status" value="1"/>
</dbReference>
<keyword evidence="10" id="KW-0732">Signal</keyword>
<dbReference type="Proteomes" id="UP001153954">
    <property type="component" value="Unassembled WGS sequence"/>
</dbReference>
<evidence type="ECO:0000256" key="3">
    <source>
        <dbReference type="ARBA" id="ARBA00022670"/>
    </source>
</evidence>
<dbReference type="Gene3D" id="2.40.10.10">
    <property type="entry name" value="Trypsin-like serine proteases"/>
    <property type="match status" value="1"/>
</dbReference>
<dbReference type="InterPro" id="IPR001254">
    <property type="entry name" value="Trypsin_dom"/>
</dbReference>
<sequence length="264" mass="28247">MAFLWFAVLVLFAGSSTARPNRIVGGQPTTVERYPSIVQVDFYNSWMQSWSQSCAGSIITSRYVVSAAHCFAGSSFQPALRRIRAGSSNRNTGGVIVAVQAVFNHPSYGSFFNDADISVLRLTIPLEYSSVIQPTSIVAQNSAIPDNVPVIHAGWGHTQQGGVPSSILRDVEIYTVNNTLCRQRYAQLGVGNRVTQNMICAGLLDVGGRDACQGDSGGPLYYSNILIGVVSWGAGCAQADFPGISTNVASYTNWIVSIADNTVL</sequence>
<reference evidence="12" key="1">
    <citation type="submission" date="2022-03" db="EMBL/GenBank/DDBJ databases">
        <authorList>
            <person name="Tunstrom K."/>
        </authorList>
    </citation>
    <scope>NUCLEOTIDE SEQUENCE</scope>
</reference>
<dbReference type="Pfam" id="PF00089">
    <property type="entry name" value="Trypsin"/>
    <property type="match status" value="1"/>
</dbReference>
<evidence type="ECO:0000313" key="12">
    <source>
        <dbReference type="EMBL" id="CAH2094974.1"/>
    </source>
</evidence>
<evidence type="ECO:0000313" key="13">
    <source>
        <dbReference type="Proteomes" id="UP001153954"/>
    </source>
</evidence>
<dbReference type="InterPro" id="IPR033116">
    <property type="entry name" value="TRYPSIN_SER"/>
</dbReference>
<dbReference type="EMBL" id="CAKOGL010000015">
    <property type="protein sequence ID" value="CAH2094974.1"/>
    <property type="molecule type" value="Genomic_DNA"/>
</dbReference>
<dbReference type="PROSITE" id="PS00134">
    <property type="entry name" value="TRYPSIN_HIS"/>
    <property type="match status" value="1"/>
</dbReference>
<proteinExistence type="predicted"/>
<comment type="caution">
    <text evidence="12">The sequence shown here is derived from an EMBL/GenBank/DDBJ whole genome shotgun (WGS) entry which is preliminary data.</text>
</comment>
<name>A0AAU9UB63_EUPED</name>
<organism evidence="12 13">
    <name type="scientific">Euphydryas editha</name>
    <name type="common">Edith's checkerspot</name>
    <dbReference type="NCBI Taxonomy" id="104508"/>
    <lineage>
        <taxon>Eukaryota</taxon>
        <taxon>Metazoa</taxon>
        <taxon>Ecdysozoa</taxon>
        <taxon>Arthropoda</taxon>
        <taxon>Hexapoda</taxon>
        <taxon>Insecta</taxon>
        <taxon>Pterygota</taxon>
        <taxon>Neoptera</taxon>
        <taxon>Endopterygota</taxon>
        <taxon>Lepidoptera</taxon>
        <taxon>Glossata</taxon>
        <taxon>Ditrysia</taxon>
        <taxon>Papilionoidea</taxon>
        <taxon>Nymphalidae</taxon>
        <taxon>Nymphalinae</taxon>
        <taxon>Euphydryas</taxon>
    </lineage>
</organism>
<dbReference type="InterPro" id="IPR009003">
    <property type="entry name" value="Peptidase_S1_PA"/>
</dbReference>
<dbReference type="GO" id="GO:0004252">
    <property type="term" value="F:serine-type endopeptidase activity"/>
    <property type="evidence" value="ECO:0007669"/>
    <property type="project" value="UniProtKB-EC"/>
</dbReference>
<dbReference type="InterPro" id="IPR043504">
    <property type="entry name" value="Peptidase_S1_PA_chymotrypsin"/>
</dbReference>
<keyword evidence="2" id="KW-0964">Secreted</keyword>
<dbReference type="EC" id="3.4.21.4" evidence="8"/>
<comment type="catalytic activity">
    <reaction evidence="7">
        <text>Preferential cleavage: Arg-|-Xaa, Lys-|-Xaa.</text>
        <dbReference type="EC" id="3.4.21.4"/>
    </reaction>
</comment>
<dbReference type="InterPro" id="IPR018114">
    <property type="entry name" value="TRYPSIN_HIS"/>
</dbReference>
<comment type="subcellular location">
    <subcellularLocation>
        <location evidence="1">Secreted</location>
    </subcellularLocation>
</comment>
<dbReference type="PROSITE" id="PS00135">
    <property type="entry name" value="TRYPSIN_SER"/>
    <property type="match status" value="1"/>
</dbReference>
<dbReference type="PROSITE" id="PS50240">
    <property type="entry name" value="TRYPSIN_DOM"/>
    <property type="match status" value="1"/>
</dbReference>
<evidence type="ECO:0000256" key="6">
    <source>
        <dbReference type="ARBA" id="ARBA00023157"/>
    </source>
</evidence>
<dbReference type="SMART" id="SM00020">
    <property type="entry name" value="Tryp_SPc"/>
    <property type="match status" value="1"/>
</dbReference>
<keyword evidence="13" id="KW-1185">Reference proteome</keyword>
<gene>
    <name evidence="12" type="ORF">EEDITHA_LOCUS10481</name>
</gene>
<evidence type="ECO:0000256" key="5">
    <source>
        <dbReference type="ARBA" id="ARBA00022825"/>
    </source>
</evidence>
<dbReference type="CDD" id="cd00190">
    <property type="entry name" value="Tryp_SPc"/>
    <property type="match status" value="1"/>
</dbReference>
<feature type="chain" id="PRO_5043572161" description="trypsin" evidence="10">
    <location>
        <begin position="19"/>
        <end position="264"/>
    </location>
</feature>
<dbReference type="PRINTS" id="PR00722">
    <property type="entry name" value="CHYMOTRYPSIN"/>
</dbReference>
<dbReference type="FunFam" id="2.40.10.10:FF:000047">
    <property type="entry name" value="Trypsin eta"/>
    <property type="match status" value="1"/>
</dbReference>
<keyword evidence="5 9" id="KW-0720">Serine protease</keyword>
<evidence type="ECO:0000256" key="1">
    <source>
        <dbReference type="ARBA" id="ARBA00004613"/>
    </source>
</evidence>
<keyword evidence="6" id="KW-1015">Disulfide bond</keyword>
<accession>A0AAU9UB63</accession>
<keyword evidence="4 9" id="KW-0378">Hydrolase</keyword>
<protein>
    <recommendedName>
        <fullName evidence="8">trypsin</fullName>
        <ecNumber evidence="8">3.4.21.4</ecNumber>
    </recommendedName>
</protein>
<evidence type="ECO:0000256" key="7">
    <source>
        <dbReference type="ARBA" id="ARBA00036320"/>
    </source>
</evidence>
<dbReference type="AlphaFoldDB" id="A0AAU9UB63"/>
<evidence type="ECO:0000256" key="9">
    <source>
        <dbReference type="RuleBase" id="RU363034"/>
    </source>
</evidence>